<evidence type="ECO:0000313" key="10">
    <source>
        <dbReference type="EMBL" id="CAF1501395.1"/>
    </source>
</evidence>
<evidence type="ECO:0000256" key="5">
    <source>
        <dbReference type="ARBA" id="ARBA00023136"/>
    </source>
</evidence>
<comment type="caution">
    <text evidence="10">The sequence shown here is derived from an EMBL/GenBank/DDBJ whole genome shotgun (WGS) entry which is preliminary data.</text>
</comment>
<protein>
    <submittedName>
        <fullName evidence="10">Uncharacterized protein</fullName>
    </submittedName>
</protein>
<comment type="subcellular location">
    <subcellularLocation>
        <location evidence="1">Membrane</location>
    </subcellularLocation>
</comment>
<evidence type="ECO:0000256" key="6">
    <source>
        <dbReference type="ARBA" id="ARBA00023157"/>
    </source>
</evidence>
<keyword evidence="2 9" id="KW-0812">Transmembrane</keyword>
<evidence type="ECO:0000256" key="3">
    <source>
        <dbReference type="ARBA" id="ARBA00022729"/>
    </source>
</evidence>
<keyword evidence="7" id="KW-0393">Immunoglobulin domain</keyword>
<reference evidence="10" key="1">
    <citation type="submission" date="2021-02" db="EMBL/GenBank/DDBJ databases">
        <authorList>
            <person name="Nowell W R."/>
        </authorList>
    </citation>
    <scope>NUCLEOTIDE SEQUENCE</scope>
</reference>
<keyword evidence="6" id="KW-1015">Disulfide bond</keyword>
<dbReference type="PRINTS" id="PR00213">
    <property type="entry name" value="MYELINP0"/>
</dbReference>
<evidence type="ECO:0000256" key="4">
    <source>
        <dbReference type="ARBA" id="ARBA00022989"/>
    </source>
</evidence>
<evidence type="ECO:0000256" key="1">
    <source>
        <dbReference type="ARBA" id="ARBA00004370"/>
    </source>
</evidence>
<keyword evidence="3" id="KW-0732">Signal</keyword>
<dbReference type="CDD" id="cd12087">
    <property type="entry name" value="TM_EGFR-like"/>
    <property type="match status" value="1"/>
</dbReference>
<feature type="region of interest" description="Disordered" evidence="8">
    <location>
        <begin position="86"/>
        <end position="112"/>
    </location>
</feature>
<gene>
    <name evidence="10" type="ORF">XAT740_LOCUS39679</name>
</gene>
<evidence type="ECO:0000256" key="9">
    <source>
        <dbReference type="SAM" id="Phobius"/>
    </source>
</evidence>
<feature type="transmembrane region" description="Helical" evidence="9">
    <location>
        <begin position="51"/>
        <end position="74"/>
    </location>
</feature>
<evidence type="ECO:0000256" key="2">
    <source>
        <dbReference type="ARBA" id="ARBA00022692"/>
    </source>
</evidence>
<keyword evidence="11" id="KW-1185">Reference proteome</keyword>
<dbReference type="InterPro" id="IPR000920">
    <property type="entry name" value="Myelin_P0-rel"/>
</dbReference>
<name>A0A815TFM4_ADIRI</name>
<dbReference type="AlphaFoldDB" id="A0A815TFM4"/>
<keyword evidence="5 9" id="KW-0472">Membrane</keyword>
<accession>A0A815TFM4</accession>
<keyword evidence="4 9" id="KW-1133">Transmembrane helix</keyword>
<evidence type="ECO:0000256" key="8">
    <source>
        <dbReference type="SAM" id="MobiDB-lite"/>
    </source>
</evidence>
<sequence>METQITTSNDTIFYTTTEFDISTTIVDENTSISTFPVSSTLIPSRSLSNGAIAGIAIGSIVGIVLLVLIVYFIIKHRSYLLDKLKTSPQNNERSVRHQSKTSTPNLNLSPEGVYLSLDTTTSTEPSSKPLSRKQK</sequence>
<dbReference type="GO" id="GO:0016020">
    <property type="term" value="C:membrane"/>
    <property type="evidence" value="ECO:0007669"/>
    <property type="project" value="UniProtKB-SubCell"/>
</dbReference>
<organism evidence="10 11">
    <name type="scientific">Adineta ricciae</name>
    <name type="common">Rotifer</name>
    <dbReference type="NCBI Taxonomy" id="249248"/>
    <lineage>
        <taxon>Eukaryota</taxon>
        <taxon>Metazoa</taxon>
        <taxon>Spiralia</taxon>
        <taxon>Gnathifera</taxon>
        <taxon>Rotifera</taxon>
        <taxon>Eurotatoria</taxon>
        <taxon>Bdelloidea</taxon>
        <taxon>Adinetida</taxon>
        <taxon>Adinetidae</taxon>
        <taxon>Adineta</taxon>
    </lineage>
</organism>
<dbReference type="EMBL" id="CAJNOR010004426">
    <property type="protein sequence ID" value="CAF1501395.1"/>
    <property type="molecule type" value="Genomic_DNA"/>
</dbReference>
<dbReference type="Proteomes" id="UP000663828">
    <property type="component" value="Unassembled WGS sequence"/>
</dbReference>
<evidence type="ECO:0000313" key="11">
    <source>
        <dbReference type="Proteomes" id="UP000663828"/>
    </source>
</evidence>
<evidence type="ECO:0000256" key="7">
    <source>
        <dbReference type="ARBA" id="ARBA00023319"/>
    </source>
</evidence>
<proteinExistence type="predicted"/>